<sequence>MARINSHKFSFKSMQNPQLASESTFAESTISSGYPTWVRRLPLHLKIYGALRTRDKTFMDFKMIKSETVLFMVPDSMESGFLHVMPKTPNRCEISR</sequence>
<keyword evidence="3" id="KW-1185">Reference proteome</keyword>
<name>W9QFM3_9ROSA</name>
<dbReference type="Proteomes" id="UP000030645">
    <property type="component" value="Unassembled WGS sequence"/>
</dbReference>
<organism evidence="2 3">
    <name type="scientific">Morus notabilis</name>
    <dbReference type="NCBI Taxonomy" id="981085"/>
    <lineage>
        <taxon>Eukaryota</taxon>
        <taxon>Viridiplantae</taxon>
        <taxon>Streptophyta</taxon>
        <taxon>Embryophyta</taxon>
        <taxon>Tracheophyta</taxon>
        <taxon>Spermatophyta</taxon>
        <taxon>Magnoliopsida</taxon>
        <taxon>eudicotyledons</taxon>
        <taxon>Gunneridae</taxon>
        <taxon>Pentapetalae</taxon>
        <taxon>rosids</taxon>
        <taxon>fabids</taxon>
        <taxon>Rosales</taxon>
        <taxon>Moraceae</taxon>
        <taxon>Moreae</taxon>
        <taxon>Morus</taxon>
    </lineage>
</organism>
<reference evidence="3" key="1">
    <citation type="submission" date="2013-01" db="EMBL/GenBank/DDBJ databases">
        <title>Draft Genome Sequence of a Mulberry Tree, Morus notabilis C.K. Schneid.</title>
        <authorList>
            <person name="He N."/>
            <person name="Zhao S."/>
        </authorList>
    </citation>
    <scope>NUCLEOTIDE SEQUENCE</scope>
</reference>
<accession>W9QFM3</accession>
<feature type="region of interest" description="Disordered" evidence="1">
    <location>
        <begin position="1"/>
        <end position="20"/>
    </location>
</feature>
<proteinExistence type="predicted"/>
<evidence type="ECO:0000313" key="2">
    <source>
        <dbReference type="EMBL" id="EXB36242.1"/>
    </source>
</evidence>
<dbReference type="EMBL" id="KE343572">
    <property type="protein sequence ID" value="EXB36242.1"/>
    <property type="molecule type" value="Genomic_DNA"/>
</dbReference>
<protein>
    <submittedName>
        <fullName evidence="2">Uncharacterized protein</fullName>
    </submittedName>
</protein>
<dbReference type="AlphaFoldDB" id="W9QFM3"/>
<evidence type="ECO:0000256" key="1">
    <source>
        <dbReference type="SAM" id="MobiDB-lite"/>
    </source>
</evidence>
<gene>
    <name evidence="2" type="ORF">L484_013677</name>
</gene>
<feature type="compositionally biased region" description="Basic residues" evidence="1">
    <location>
        <begin position="1"/>
        <end position="10"/>
    </location>
</feature>
<evidence type="ECO:0000313" key="3">
    <source>
        <dbReference type="Proteomes" id="UP000030645"/>
    </source>
</evidence>